<evidence type="ECO:0000256" key="11">
    <source>
        <dbReference type="SAM" id="SignalP"/>
    </source>
</evidence>
<dbReference type="Gene3D" id="1.25.40.10">
    <property type="entry name" value="Tetratricopeptide repeat domain"/>
    <property type="match status" value="1"/>
</dbReference>
<dbReference type="CDD" id="cd16917">
    <property type="entry name" value="HATPase_UhpB-NarQ-NarX-like"/>
    <property type="match status" value="1"/>
</dbReference>
<dbReference type="SUPFAM" id="SSF55874">
    <property type="entry name" value="ATPase domain of HSP90 chaperone/DNA topoisomerase II/histidine kinase"/>
    <property type="match status" value="1"/>
</dbReference>
<evidence type="ECO:0000256" key="7">
    <source>
        <dbReference type="ARBA" id="ARBA00022840"/>
    </source>
</evidence>
<dbReference type="GO" id="GO:0046983">
    <property type="term" value="F:protein dimerization activity"/>
    <property type="evidence" value="ECO:0007669"/>
    <property type="project" value="InterPro"/>
</dbReference>
<gene>
    <name evidence="14" type="ORF">C5O23_05520</name>
</gene>
<feature type="domain" description="Signal transduction histidine kinase subgroup 3 dimerisation and phosphoacceptor" evidence="13">
    <location>
        <begin position="417"/>
        <end position="469"/>
    </location>
</feature>
<keyword evidence="10" id="KW-1133">Transmembrane helix</keyword>
<feature type="coiled-coil region" evidence="9">
    <location>
        <begin position="347"/>
        <end position="424"/>
    </location>
</feature>
<dbReference type="Proteomes" id="UP000244905">
    <property type="component" value="Unassembled WGS sequence"/>
</dbReference>
<evidence type="ECO:0000313" key="14">
    <source>
        <dbReference type="EMBL" id="PWB02680.1"/>
    </source>
</evidence>
<keyword evidence="10" id="KW-0812">Transmembrane</keyword>
<dbReference type="InterPro" id="IPR011712">
    <property type="entry name" value="Sig_transdc_His_kin_sub3_dim/P"/>
</dbReference>
<keyword evidence="4" id="KW-0808">Transferase</keyword>
<keyword evidence="3" id="KW-0597">Phosphoprotein</keyword>
<keyword evidence="5" id="KW-0547">Nucleotide-binding</keyword>
<dbReference type="PANTHER" id="PTHR24421">
    <property type="entry name" value="NITRATE/NITRITE SENSOR PROTEIN NARX-RELATED"/>
    <property type="match status" value="1"/>
</dbReference>
<dbReference type="Gene3D" id="1.20.5.1930">
    <property type="match status" value="1"/>
</dbReference>
<dbReference type="InterPro" id="IPR050482">
    <property type="entry name" value="Sensor_HK_TwoCompSys"/>
</dbReference>
<dbReference type="InterPro" id="IPR011990">
    <property type="entry name" value="TPR-like_helical_dom_sf"/>
</dbReference>
<dbReference type="Gene3D" id="3.30.565.10">
    <property type="entry name" value="Histidine kinase-like ATPase, C-terminal domain"/>
    <property type="match status" value="1"/>
</dbReference>
<evidence type="ECO:0000256" key="2">
    <source>
        <dbReference type="ARBA" id="ARBA00012438"/>
    </source>
</evidence>
<proteinExistence type="predicted"/>
<feature type="chain" id="PRO_5016102538" description="histidine kinase" evidence="11">
    <location>
        <begin position="24"/>
        <end position="597"/>
    </location>
</feature>
<sequence>MNRTKTFLFFLTLLSTVAPLPLAAQIDEETIQHIDSYVNVNPDSAVILCNNALAQMPAKASSHKSYLLAIRGNAHFTLGNNAAAIADFKASFRAAEEVADTTACVNALSDLGVTYRVNQQTDSALICYKQALAMLQSSDSPDLEASILTSIAVLFANQARLDEAVSFAEKGLEKARLTDDIQTQIYAASSLGSALFLAGHHERGLQTQRYIIGVAEKKGIPRYMLKTYAPIIAMHNRLGHPDSVRYYIDRGNAVLDKVPEASVESIGFLEQSFVILTDMGRYRESLDIQKKILAMQDSRPFIPLDRLWQRIALNYKGLGDIEKMDEAYQTAIAIADSIHQSDINDQISDLNIRYHTAEKELAIANLQAEKSRRDTIIALITAGVIIASLLLIIYLRARRRKIEVENIRARLDGIEQERGRLAHELHDGVCNDLLGIELTLAAGRCDTGELSEMIRTTRNEVRSISHELLPPRFNGLSLTQLIAAYAQKSEGFVSYQPSAGAIDIDPEKSINLYRIIQEWTGNLRHHSTATCATVSLAESEGEITLDITDNGAPFDPSAVTSGGLGLENLNRRVKALQGTLNFFEKNGTNHISVKFFK</sequence>
<accession>A0A2V1IQZ0</accession>
<keyword evidence="11" id="KW-0732">Signal</keyword>
<dbReference type="SUPFAM" id="SSF48452">
    <property type="entry name" value="TPR-like"/>
    <property type="match status" value="1"/>
</dbReference>
<dbReference type="GO" id="GO:0000155">
    <property type="term" value="F:phosphorelay sensor kinase activity"/>
    <property type="evidence" value="ECO:0007669"/>
    <property type="project" value="InterPro"/>
</dbReference>
<evidence type="ECO:0000259" key="12">
    <source>
        <dbReference type="Pfam" id="PF02518"/>
    </source>
</evidence>
<dbReference type="EMBL" id="PUEC01000010">
    <property type="protein sequence ID" value="PWB02680.1"/>
    <property type="molecule type" value="Genomic_DNA"/>
</dbReference>
<dbReference type="PANTHER" id="PTHR24421:SF10">
    <property type="entry name" value="NITRATE_NITRITE SENSOR PROTEIN NARQ"/>
    <property type="match status" value="1"/>
</dbReference>
<comment type="caution">
    <text evidence="14">The sequence shown here is derived from an EMBL/GenBank/DDBJ whole genome shotgun (WGS) entry which is preliminary data.</text>
</comment>
<dbReference type="RefSeq" id="WP_107031954.1">
    <property type="nucleotide sequence ID" value="NZ_PUEC01000010.1"/>
</dbReference>
<evidence type="ECO:0000256" key="10">
    <source>
        <dbReference type="SAM" id="Phobius"/>
    </source>
</evidence>
<evidence type="ECO:0000259" key="13">
    <source>
        <dbReference type="Pfam" id="PF07730"/>
    </source>
</evidence>
<dbReference type="Pfam" id="PF07730">
    <property type="entry name" value="HisKA_3"/>
    <property type="match status" value="1"/>
</dbReference>
<dbReference type="Pfam" id="PF13181">
    <property type="entry name" value="TPR_8"/>
    <property type="match status" value="1"/>
</dbReference>
<evidence type="ECO:0000256" key="5">
    <source>
        <dbReference type="ARBA" id="ARBA00022741"/>
    </source>
</evidence>
<feature type="transmembrane region" description="Helical" evidence="10">
    <location>
        <begin position="376"/>
        <end position="395"/>
    </location>
</feature>
<dbReference type="GO" id="GO:0016020">
    <property type="term" value="C:membrane"/>
    <property type="evidence" value="ECO:0007669"/>
    <property type="project" value="InterPro"/>
</dbReference>
<dbReference type="InterPro" id="IPR003594">
    <property type="entry name" value="HATPase_dom"/>
</dbReference>
<dbReference type="GO" id="GO:0005524">
    <property type="term" value="F:ATP binding"/>
    <property type="evidence" value="ECO:0007669"/>
    <property type="project" value="UniProtKB-KW"/>
</dbReference>
<keyword evidence="9" id="KW-0175">Coiled coil</keyword>
<dbReference type="SMART" id="SM00028">
    <property type="entry name" value="TPR"/>
    <property type="match status" value="4"/>
</dbReference>
<dbReference type="GeneID" id="82525799"/>
<keyword evidence="7" id="KW-0067">ATP-binding</keyword>
<dbReference type="AlphaFoldDB" id="A0A2V1IQZ0"/>
<keyword evidence="15" id="KW-1185">Reference proteome</keyword>
<evidence type="ECO:0000256" key="8">
    <source>
        <dbReference type="ARBA" id="ARBA00023012"/>
    </source>
</evidence>
<dbReference type="InterPro" id="IPR036890">
    <property type="entry name" value="HATPase_C_sf"/>
</dbReference>
<evidence type="ECO:0000256" key="3">
    <source>
        <dbReference type="ARBA" id="ARBA00022553"/>
    </source>
</evidence>
<organism evidence="14 15">
    <name type="scientific">Duncaniella muris</name>
    <dbReference type="NCBI Taxonomy" id="2094150"/>
    <lineage>
        <taxon>Bacteria</taxon>
        <taxon>Pseudomonadati</taxon>
        <taxon>Bacteroidota</taxon>
        <taxon>Bacteroidia</taxon>
        <taxon>Bacteroidales</taxon>
        <taxon>Muribaculaceae</taxon>
        <taxon>Duncaniella</taxon>
    </lineage>
</organism>
<keyword evidence="8" id="KW-0902">Two-component regulatory system</keyword>
<evidence type="ECO:0000256" key="1">
    <source>
        <dbReference type="ARBA" id="ARBA00000085"/>
    </source>
</evidence>
<evidence type="ECO:0000256" key="4">
    <source>
        <dbReference type="ARBA" id="ARBA00022679"/>
    </source>
</evidence>
<evidence type="ECO:0000313" key="15">
    <source>
        <dbReference type="Proteomes" id="UP000244905"/>
    </source>
</evidence>
<keyword evidence="6" id="KW-0418">Kinase</keyword>
<dbReference type="Pfam" id="PF02518">
    <property type="entry name" value="HATPase_c"/>
    <property type="match status" value="1"/>
</dbReference>
<dbReference type="Pfam" id="PF13424">
    <property type="entry name" value="TPR_12"/>
    <property type="match status" value="1"/>
</dbReference>
<reference evidence="15" key="1">
    <citation type="submission" date="2018-02" db="EMBL/GenBank/DDBJ databases">
        <authorList>
            <person name="Clavel T."/>
            <person name="Strowig T."/>
        </authorList>
    </citation>
    <scope>NUCLEOTIDE SEQUENCE [LARGE SCALE GENOMIC DNA]</scope>
    <source>
        <strain evidence="15">DSM 103720</strain>
    </source>
</reference>
<protein>
    <recommendedName>
        <fullName evidence="2">histidine kinase</fullName>
        <ecNumber evidence="2">2.7.13.3</ecNumber>
    </recommendedName>
</protein>
<evidence type="ECO:0000256" key="9">
    <source>
        <dbReference type="SAM" id="Coils"/>
    </source>
</evidence>
<feature type="signal peptide" evidence="11">
    <location>
        <begin position="1"/>
        <end position="23"/>
    </location>
</feature>
<feature type="domain" description="Histidine kinase/HSP90-like ATPase" evidence="12">
    <location>
        <begin position="509"/>
        <end position="589"/>
    </location>
</feature>
<keyword evidence="10" id="KW-0472">Membrane</keyword>
<comment type="catalytic activity">
    <reaction evidence="1">
        <text>ATP + protein L-histidine = ADP + protein N-phospho-L-histidine.</text>
        <dbReference type="EC" id="2.7.13.3"/>
    </reaction>
</comment>
<name>A0A2V1IQZ0_9BACT</name>
<evidence type="ECO:0000256" key="6">
    <source>
        <dbReference type="ARBA" id="ARBA00022777"/>
    </source>
</evidence>
<dbReference type="InterPro" id="IPR019734">
    <property type="entry name" value="TPR_rpt"/>
</dbReference>
<dbReference type="EC" id="2.7.13.3" evidence="2"/>